<evidence type="ECO:0000256" key="3">
    <source>
        <dbReference type="ARBA" id="ARBA00022692"/>
    </source>
</evidence>
<name>A0A644X2V0_9ZZZZ</name>
<keyword evidence="5" id="KW-0998">Cell outer membrane</keyword>
<dbReference type="PANTHER" id="PTHR30026">
    <property type="entry name" value="OUTER MEMBRANE PROTEIN TOLC"/>
    <property type="match status" value="1"/>
</dbReference>
<dbReference type="GO" id="GO:0009279">
    <property type="term" value="C:cell outer membrane"/>
    <property type="evidence" value="ECO:0007669"/>
    <property type="project" value="UniProtKB-SubCell"/>
</dbReference>
<keyword evidence="4" id="KW-0472">Membrane</keyword>
<dbReference type="EMBL" id="VSSQ01001453">
    <property type="protein sequence ID" value="MPM08474.1"/>
    <property type="molecule type" value="Genomic_DNA"/>
</dbReference>
<protein>
    <recommendedName>
        <fullName evidence="8">Outer membrane efflux protein</fullName>
    </recommendedName>
</protein>
<comment type="caution">
    <text evidence="7">The sequence shown here is derived from an EMBL/GenBank/DDBJ whole genome shotgun (WGS) entry which is preliminary data.</text>
</comment>
<gene>
    <name evidence="7" type="ORF">SDC9_54786</name>
</gene>
<evidence type="ECO:0000256" key="2">
    <source>
        <dbReference type="ARBA" id="ARBA00022452"/>
    </source>
</evidence>
<evidence type="ECO:0000256" key="5">
    <source>
        <dbReference type="ARBA" id="ARBA00023237"/>
    </source>
</evidence>
<evidence type="ECO:0000256" key="1">
    <source>
        <dbReference type="ARBA" id="ARBA00004442"/>
    </source>
</evidence>
<comment type="subcellular location">
    <subcellularLocation>
        <location evidence="1">Cell outer membrane</location>
    </subcellularLocation>
</comment>
<dbReference type="GO" id="GO:0015562">
    <property type="term" value="F:efflux transmembrane transporter activity"/>
    <property type="evidence" value="ECO:0007669"/>
    <property type="project" value="InterPro"/>
</dbReference>
<dbReference type="Gene3D" id="1.20.1600.10">
    <property type="entry name" value="Outer membrane efflux proteins (OEP)"/>
    <property type="match status" value="1"/>
</dbReference>
<dbReference type="GO" id="GO:0015288">
    <property type="term" value="F:porin activity"/>
    <property type="evidence" value="ECO:0007669"/>
    <property type="project" value="TreeGrafter"/>
</dbReference>
<evidence type="ECO:0000256" key="6">
    <source>
        <dbReference type="SAM" id="Coils"/>
    </source>
</evidence>
<keyword evidence="3" id="KW-0812">Transmembrane</keyword>
<accession>A0A644X2V0</accession>
<evidence type="ECO:0000256" key="4">
    <source>
        <dbReference type="ARBA" id="ARBA00023136"/>
    </source>
</evidence>
<dbReference type="PANTHER" id="PTHR30026:SF20">
    <property type="entry name" value="OUTER MEMBRANE PROTEIN TOLC"/>
    <property type="match status" value="1"/>
</dbReference>
<dbReference type="AlphaFoldDB" id="A0A644X2V0"/>
<dbReference type="GO" id="GO:1990281">
    <property type="term" value="C:efflux pump complex"/>
    <property type="evidence" value="ECO:0007669"/>
    <property type="project" value="TreeGrafter"/>
</dbReference>
<proteinExistence type="predicted"/>
<dbReference type="SUPFAM" id="SSF56954">
    <property type="entry name" value="Outer membrane efflux proteins (OEP)"/>
    <property type="match status" value="1"/>
</dbReference>
<dbReference type="InterPro" id="IPR051906">
    <property type="entry name" value="TolC-like"/>
</dbReference>
<sequence>MRYFFLLNFFLFLNTLHPVKLLAQNNVEFSEFEINNYKKISLPPLHVLFENARKNPIYELAEVKEQIENKNLYKEKKAWLSYLSIRGSYQYGMFGNESTYTDVYTPVFFNYSTAAQNSYSVGAGISIPLDHLFDLGGRVKKQKLLVKSAFLEKELKYEEIKKEIIILYSNALSQLNVLKLRAESLVITNAHYAIAEKDFANGTIDSGDLSVEKQRQTTSLEQYENTKAELTKNLLILETITQTPILNR</sequence>
<keyword evidence="2" id="KW-1134">Transmembrane beta strand</keyword>
<organism evidence="7">
    <name type="scientific">bioreactor metagenome</name>
    <dbReference type="NCBI Taxonomy" id="1076179"/>
    <lineage>
        <taxon>unclassified sequences</taxon>
        <taxon>metagenomes</taxon>
        <taxon>ecological metagenomes</taxon>
    </lineage>
</organism>
<feature type="coiled-coil region" evidence="6">
    <location>
        <begin position="213"/>
        <end position="240"/>
    </location>
</feature>
<keyword evidence="6" id="KW-0175">Coiled coil</keyword>
<reference evidence="7" key="1">
    <citation type="submission" date="2019-08" db="EMBL/GenBank/DDBJ databases">
        <authorList>
            <person name="Kucharzyk K."/>
            <person name="Murdoch R.W."/>
            <person name="Higgins S."/>
            <person name="Loffler F."/>
        </authorList>
    </citation>
    <scope>NUCLEOTIDE SEQUENCE</scope>
</reference>
<evidence type="ECO:0008006" key="8">
    <source>
        <dbReference type="Google" id="ProtNLM"/>
    </source>
</evidence>
<evidence type="ECO:0000313" key="7">
    <source>
        <dbReference type="EMBL" id="MPM08474.1"/>
    </source>
</evidence>